<dbReference type="RefSeq" id="WP_128769099.1">
    <property type="nucleotide sequence ID" value="NZ_RXOC01000005.1"/>
</dbReference>
<evidence type="ECO:0000313" key="2">
    <source>
        <dbReference type="Proteomes" id="UP000290848"/>
    </source>
</evidence>
<protein>
    <submittedName>
        <fullName evidence="1">Uncharacterized protein</fullName>
    </submittedName>
</protein>
<sequence>MDINELKPGNLIKVQPREDQEGLLLVQEIQHATVICEMISPRKGYLFRLKPVEITPVPISDDWLTKAGYTPGMSSGYWSDSRGAASYLSKNNEGRLDHPDSVNIKYVHELQNEYLRLTASTLTIIN</sequence>
<proteinExistence type="predicted"/>
<gene>
    <name evidence="1" type="ORF">EKH83_09045</name>
</gene>
<dbReference type="Proteomes" id="UP000290848">
    <property type="component" value="Unassembled WGS sequence"/>
</dbReference>
<accession>A0A4Q0MB52</accession>
<dbReference type="AlphaFoldDB" id="A0A4Q0MB52"/>
<organism evidence="1 2">
    <name type="scientific">Arcticibacter tournemirensis</name>
    <dbReference type="NCBI Taxonomy" id="699437"/>
    <lineage>
        <taxon>Bacteria</taxon>
        <taxon>Pseudomonadati</taxon>
        <taxon>Bacteroidota</taxon>
        <taxon>Sphingobacteriia</taxon>
        <taxon>Sphingobacteriales</taxon>
        <taxon>Sphingobacteriaceae</taxon>
        <taxon>Arcticibacter</taxon>
    </lineage>
</organism>
<name>A0A4Q0MB52_9SPHI</name>
<dbReference type="EMBL" id="RXOC01000005">
    <property type="protein sequence ID" value="RXF70026.1"/>
    <property type="molecule type" value="Genomic_DNA"/>
</dbReference>
<reference evidence="1 2" key="1">
    <citation type="submission" date="2018-12" db="EMBL/GenBank/DDBJ databases">
        <title>The Draft Genome Sequence of the Soil Bacterium Pedobacter tournemirensis R1.</title>
        <authorList>
            <person name="He J."/>
        </authorList>
    </citation>
    <scope>NUCLEOTIDE SEQUENCE [LARGE SCALE GENOMIC DNA]</scope>
    <source>
        <strain evidence="1 2">R1</strain>
    </source>
</reference>
<comment type="caution">
    <text evidence="1">The sequence shown here is derived from an EMBL/GenBank/DDBJ whole genome shotgun (WGS) entry which is preliminary data.</text>
</comment>
<evidence type="ECO:0000313" key="1">
    <source>
        <dbReference type="EMBL" id="RXF70026.1"/>
    </source>
</evidence>